<sequence length="526" mass="60178">MKVTQKDSEKVIWDQMRSASGNPISGPGSQSRALPKLMVWLILFVSVTYVVYTLKLVSNSRACDDEPFSRPNRLAATSSLVLKDNATDTSLSSSIRNGTVQILRREGHETRKDTELRHIVFGIAASAKLWNQRKNYIKLWFKPKVMRGIVWLDKPVTNEEDEDLLPPVKISSDTSRFTYTNKQGHRSAIRISRIVSETLRLGLKDVRWFVMGDDDTVFVTENLLRVLRKYDHNQYYYIGSLSESHLQNIFFSYGMAYGGGGFAISYPLAKALDKMQDRCVQRYPGLYGSDDRMQACMAELGVPLTKELGFHQYDVYGNLFGLLAAHPVTPLVSVHHLDVVEPIFPNVTRVQALQRLNIPIKLDSAGIMQQSICYDKSKSWTVSVSWGFAVQIFRGFFSPREIEMPSRTFLNWYRRADYTAYAFNTRPVSRNPCQKPFVFYLSKARLNRTMDQTVSEYIRHRVPHPACKWKMPNPATLDKVEVHKKPDPHLWDRSPRRNCCRIKDSSKKGSLVIDVGVCKDGEISEV</sequence>
<evidence type="ECO:0000256" key="1">
    <source>
        <dbReference type="SAM" id="Phobius"/>
    </source>
</evidence>
<dbReference type="Gene3D" id="3.90.550.50">
    <property type="match status" value="1"/>
</dbReference>
<organism evidence="2 3">
    <name type="scientific">Rhamnella rubrinervis</name>
    <dbReference type="NCBI Taxonomy" id="2594499"/>
    <lineage>
        <taxon>Eukaryota</taxon>
        <taxon>Viridiplantae</taxon>
        <taxon>Streptophyta</taxon>
        <taxon>Embryophyta</taxon>
        <taxon>Tracheophyta</taxon>
        <taxon>Spermatophyta</taxon>
        <taxon>Magnoliopsida</taxon>
        <taxon>eudicotyledons</taxon>
        <taxon>Gunneridae</taxon>
        <taxon>Pentapetalae</taxon>
        <taxon>rosids</taxon>
        <taxon>fabids</taxon>
        <taxon>Rosales</taxon>
        <taxon>Rhamnaceae</taxon>
        <taxon>rhamnoid group</taxon>
        <taxon>Rhamneae</taxon>
        <taxon>Rhamnella</taxon>
    </lineage>
</organism>
<proteinExistence type="predicted"/>
<keyword evidence="1" id="KW-1133">Transmembrane helix</keyword>
<reference evidence="2" key="1">
    <citation type="submission" date="2020-03" db="EMBL/GenBank/DDBJ databases">
        <title>A high-quality chromosome-level genome assembly of a woody plant with both climbing and erect habits, Rhamnella rubrinervis.</title>
        <authorList>
            <person name="Lu Z."/>
            <person name="Yang Y."/>
            <person name="Zhu X."/>
            <person name="Sun Y."/>
        </authorList>
    </citation>
    <scope>NUCLEOTIDE SEQUENCE</scope>
    <source>
        <strain evidence="2">BYM</strain>
        <tissue evidence="2">Leaf</tissue>
    </source>
</reference>
<name>A0A8K0HA91_9ROSA</name>
<feature type="transmembrane region" description="Helical" evidence="1">
    <location>
        <begin position="37"/>
        <end position="54"/>
    </location>
</feature>
<gene>
    <name evidence="2" type="ORF">FNV43_RR09313</name>
</gene>
<evidence type="ECO:0000313" key="3">
    <source>
        <dbReference type="Proteomes" id="UP000796880"/>
    </source>
</evidence>
<dbReference type="FunFam" id="3.90.550.50:FF:000006">
    <property type="entry name" value="Fringe-related protein-like"/>
    <property type="match status" value="1"/>
</dbReference>
<protein>
    <submittedName>
        <fullName evidence="2">Uncharacterized protein</fullName>
    </submittedName>
</protein>
<dbReference type="PANTHER" id="PTHR10811">
    <property type="entry name" value="FRINGE-RELATED"/>
    <property type="match status" value="1"/>
</dbReference>
<dbReference type="AlphaFoldDB" id="A0A8K0HA91"/>
<keyword evidence="1" id="KW-0472">Membrane</keyword>
<dbReference type="EMBL" id="VOIH02000004">
    <property type="protein sequence ID" value="KAF3448600.1"/>
    <property type="molecule type" value="Genomic_DNA"/>
</dbReference>
<evidence type="ECO:0000313" key="2">
    <source>
        <dbReference type="EMBL" id="KAF3448600.1"/>
    </source>
</evidence>
<comment type="caution">
    <text evidence="2">The sequence shown here is derived from an EMBL/GenBank/DDBJ whole genome shotgun (WGS) entry which is preliminary data.</text>
</comment>
<dbReference type="InterPro" id="IPR006740">
    <property type="entry name" value="DUF604"/>
</dbReference>
<accession>A0A8K0HA91</accession>
<dbReference type="OrthoDB" id="421979at2759"/>
<dbReference type="Pfam" id="PF04646">
    <property type="entry name" value="DUF604"/>
    <property type="match status" value="1"/>
</dbReference>
<keyword evidence="3" id="KW-1185">Reference proteome</keyword>
<keyword evidence="1" id="KW-0812">Transmembrane</keyword>
<dbReference type="Proteomes" id="UP000796880">
    <property type="component" value="Unassembled WGS sequence"/>
</dbReference>